<evidence type="ECO:0000313" key="4">
    <source>
        <dbReference type="Proteomes" id="UP000838672"/>
    </source>
</evidence>
<gene>
    <name evidence="3" type="ORF">VST7929_03079</name>
</gene>
<dbReference type="InterPro" id="IPR025588">
    <property type="entry name" value="YcxB-like_C"/>
</dbReference>
<proteinExistence type="predicted"/>
<name>A0ABN8DVT6_9VIBR</name>
<keyword evidence="1" id="KW-1133">Transmembrane helix</keyword>
<feature type="transmembrane region" description="Helical" evidence="1">
    <location>
        <begin position="31"/>
        <end position="51"/>
    </location>
</feature>
<keyword evidence="1" id="KW-0812">Transmembrane</keyword>
<evidence type="ECO:0000256" key="1">
    <source>
        <dbReference type="SAM" id="Phobius"/>
    </source>
</evidence>
<dbReference type="EMBL" id="CAKLDI010000002">
    <property type="protein sequence ID" value="CAH0535509.1"/>
    <property type="molecule type" value="Genomic_DNA"/>
</dbReference>
<accession>A0ABN8DVT6</accession>
<evidence type="ECO:0000313" key="3">
    <source>
        <dbReference type="EMBL" id="CAH0535509.1"/>
    </source>
</evidence>
<comment type="caution">
    <text evidence="3">The sequence shown here is derived from an EMBL/GenBank/DDBJ whole genome shotgun (WGS) entry which is preliminary data.</text>
</comment>
<sequence length="164" mass="19297">MEIKVTWSQNEDYLNSFWKDFIKHRSKMRKWTIYLGMLIFIANISIYVYFINQNKPHQSILLFAVIGLLTIAWHFWDKFQWYNLMRNASSFNKQNILKFTSSSIFYDGPISKGEMSWEGIENIVLAANGMFLVLQKGLSIYIPKSAAASEQEYNSIFKMYESNA</sequence>
<evidence type="ECO:0000259" key="2">
    <source>
        <dbReference type="Pfam" id="PF14317"/>
    </source>
</evidence>
<organism evidence="3 4">
    <name type="scientific">Vibrio stylophorae</name>
    <dbReference type="NCBI Taxonomy" id="659351"/>
    <lineage>
        <taxon>Bacteria</taxon>
        <taxon>Pseudomonadati</taxon>
        <taxon>Pseudomonadota</taxon>
        <taxon>Gammaproteobacteria</taxon>
        <taxon>Vibrionales</taxon>
        <taxon>Vibrionaceae</taxon>
        <taxon>Vibrio</taxon>
    </lineage>
</organism>
<reference evidence="3" key="1">
    <citation type="submission" date="2021-11" db="EMBL/GenBank/DDBJ databases">
        <authorList>
            <person name="Rodrigo-Torres L."/>
            <person name="Arahal R. D."/>
            <person name="Lucena T."/>
        </authorList>
    </citation>
    <scope>NUCLEOTIDE SEQUENCE</scope>
    <source>
        <strain evidence="3">CECT 7929</strain>
    </source>
</reference>
<dbReference type="Pfam" id="PF14317">
    <property type="entry name" value="YcxB"/>
    <property type="match status" value="1"/>
</dbReference>
<feature type="domain" description="YcxB-like C-terminal" evidence="2">
    <location>
        <begin position="99"/>
        <end position="154"/>
    </location>
</feature>
<dbReference type="RefSeq" id="WP_237468415.1">
    <property type="nucleotide sequence ID" value="NZ_CAKLDI010000002.1"/>
</dbReference>
<feature type="transmembrane region" description="Helical" evidence="1">
    <location>
        <begin position="57"/>
        <end position="76"/>
    </location>
</feature>
<dbReference type="Proteomes" id="UP000838672">
    <property type="component" value="Unassembled WGS sequence"/>
</dbReference>
<keyword evidence="4" id="KW-1185">Reference proteome</keyword>
<keyword evidence="1" id="KW-0472">Membrane</keyword>
<protein>
    <recommendedName>
        <fullName evidence="2">YcxB-like C-terminal domain-containing protein</fullName>
    </recommendedName>
</protein>